<dbReference type="AlphaFoldDB" id="A0A7Z1GLY5"/>
<dbReference type="EMBL" id="PDJN01000003">
    <property type="protein sequence ID" value="PFG58940.1"/>
    <property type="molecule type" value="Genomic_DNA"/>
</dbReference>
<organism evidence="1 2">
    <name type="scientific">Pseudomonas poae</name>
    <dbReference type="NCBI Taxonomy" id="200451"/>
    <lineage>
        <taxon>Bacteria</taxon>
        <taxon>Pseudomonadati</taxon>
        <taxon>Pseudomonadota</taxon>
        <taxon>Gammaproteobacteria</taxon>
        <taxon>Pseudomonadales</taxon>
        <taxon>Pseudomonadaceae</taxon>
        <taxon>Pseudomonas</taxon>
    </lineage>
</organism>
<accession>A0A7Z1GLY5</accession>
<name>A0A7Z1GLY5_9PSED</name>
<evidence type="ECO:0000313" key="1">
    <source>
        <dbReference type="EMBL" id="PFG58940.1"/>
    </source>
</evidence>
<evidence type="ECO:0000313" key="2">
    <source>
        <dbReference type="Proteomes" id="UP000221580"/>
    </source>
</evidence>
<reference evidence="1 2" key="1">
    <citation type="submission" date="2017-09" db="EMBL/GenBank/DDBJ databases">
        <authorList>
            <person name="DeBolt S."/>
            <person name="Huntemann M."/>
            <person name="Clum A."/>
            <person name="Pillay M."/>
            <person name="Palaniappan K."/>
            <person name="Varghese N."/>
            <person name="Mikhailova N."/>
            <person name="Stamatis D."/>
            <person name="Reddy T."/>
            <person name="Daum C."/>
            <person name="Shapiro N."/>
            <person name="Ivanova N."/>
            <person name="Kyrpides N."/>
            <person name="Woyke T."/>
        </authorList>
    </citation>
    <scope>NUCLEOTIDE SEQUENCE [LARGE SCALE GENOMIC DNA]</scope>
    <source>
        <strain evidence="1 2">A2-S9</strain>
    </source>
</reference>
<protein>
    <submittedName>
        <fullName evidence="1">Uncharacterized protein</fullName>
    </submittedName>
</protein>
<dbReference type="Proteomes" id="UP000221580">
    <property type="component" value="Unassembled WGS sequence"/>
</dbReference>
<sequence>MQAGRPYRGQAPSHTLIREYIQMWEGACPDSGLKDYEYLRACAGSIFAARYAG</sequence>
<comment type="caution">
    <text evidence="1">The sequence shown here is derived from an EMBL/GenBank/DDBJ whole genome shotgun (WGS) entry which is preliminary data.</text>
</comment>
<reference evidence="1 2" key="2">
    <citation type="submission" date="2017-10" db="EMBL/GenBank/DDBJ databases">
        <title>Bacterial endophytes that colonize and modify switchgrass growth.</title>
        <authorList>
            <person name="Debolt S."/>
        </authorList>
    </citation>
    <scope>NUCLEOTIDE SEQUENCE [LARGE SCALE GENOMIC DNA]</scope>
    <source>
        <strain evidence="1 2">A2-S9</strain>
    </source>
</reference>
<gene>
    <name evidence="1" type="ORF">DM05_3605</name>
</gene>
<proteinExistence type="predicted"/>